<sequence length="181" mass="20957">MRAKLTLDYAVFINDQERFVYVYARLEGTAQNMAAAYFEQGVISQTQTADQFLDYLNRRYGDPNAKARAQDRLRSLRQKPDESFATFLPKFEKELADSGGGSWNNEVQINYLEGALNNRLRDKLISVIGIPTDFNSYTELLLTISSRMDSQRQQYHYYPNQPRREQPQQNNQGATGSYQMD</sequence>
<reference evidence="3 4" key="1">
    <citation type="journal article" date="2015" name="Genome Announc.">
        <title>Draft Genome Sequence and Gene Annotation of the Entomopathogenic Fungus Verticillium hemipterigenum.</title>
        <authorList>
            <person name="Horn F."/>
            <person name="Habel A."/>
            <person name="Scharf D.H."/>
            <person name="Dworschak J."/>
            <person name="Brakhage A.A."/>
            <person name="Guthke R."/>
            <person name="Hertweck C."/>
            <person name="Linde J."/>
        </authorList>
    </citation>
    <scope>NUCLEOTIDE SEQUENCE [LARGE SCALE GENOMIC DNA]</scope>
</reference>
<dbReference type="AlphaFoldDB" id="A0A0A1TJJ2"/>
<dbReference type="EMBL" id="CDHN01000011">
    <property type="protein sequence ID" value="CEJ95269.1"/>
    <property type="molecule type" value="Genomic_DNA"/>
</dbReference>
<keyword evidence="4" id="KW-1185">Reference proteome</keyword>
<accession>A0A0A1TJJ2</accession>
<evidence type="ECO:0000313" key="3">
    <source>
        <dbReference type="EMBL" id="CEJ95269.1"/>
    </source>
</evidence>
<dbReference type="Pfam" id="PF03732">
    <property type="entry name" value="Retrotrans_gag"/>
    <property type="match status" value="1"/>
</dbReference>
<evidence type="ECO:0000256" key="1">
    <source>
        <dbReference type="SAM" id="MobiDB-lite"/>
    </source>
</evidence>
<proteinExistence type="predicted"/>
<feature type="domain" description="Retrotransposon gag" evidence="2">
    <location>
        <begin position="25"/>
        <end position="111"/>
    </location>
</feature>
<dbReference type="HOGENOM" id="CLU_1490009_0_0_1"/>
<evidence type="ECO:0000313" key="4">
    <source>
        <dbReference type="Proteomes" id="UP000039046"/>
    </source>
</evidence>
<organism evidence="3 4">
    <name type="scientific">[Torrubiella] hemipterigena</name>
    <dbReference type="NCBI Taxonomy" id="1531966"/>
    <lineage>
        <taxon>Eukaryota</taxon>
        <taxon>Fungi</taxon>
        <taxon>Dikarya</taxon>
        <taxon>Ascomycota</taxon>
        <taxon>Pezizomycotina</taxon>
        <taxon>Sordariomycetes</taxon>
        <taxon>Hypocreomycetidae</taxon>
        <taxon>Hypocreales</taxon>
        <taxon>Clavicipitaceae</taxon>
        <taxon>Clavicipitaceae incertae sedis</taxon>
        <taxon>'Torrubiella' clade</taxon>
    </lineage>
</organism>
<protein>
    <recommendedName>
        <fullName evidence="2">Retrotransposon gag domain-containing protein</fullName>
    </recommendedName>
</protein>
<feature type="region of interest" description="Disordered" evidence="1">
    <location>
        <begin position="157"/>
        <end position="181"/>
    </location>
</feature>
<evidence type="ECO:0000259" key="2">
    <source>
        <dbReference type="Pfam" id="PF03732"/>
    </source>
</evidence>
<name>A0A0A1TJJ2_9HYPO</name>
<dbReference type="OrthoDB" id="5152741at2759"/>
<dbReference type="Proteomes" id="UP000039046">
    <property type="component" value="Unassembled WGS sequence"/>
</dbReference>
<gene>
    <name evidence="3" type="ORF">VHEMI10758</name>
</gene>
<dbReference type="InterPro" id="IPR005162">
    <property type="entry name" value="Retrotrans_gag_dom"/>
</dbReference>